<accession>A0A8H4RW14</accession>
<evidence type="ECO:0000313" key="2">
    <source>
        <dbReference type="Proteomes" id="UP000566819"/>
    </source>
</evidence>
<dbReference type="EMBL" id="JAAMPI010000063">
    <property type="protein sequence ID" value="KAF4636483.1"/>
    <property type="molecule type" value="Genomic_DNA"/>
</dbReference>
<name>A0A8H4RW14_9HELO</name>
<reference evidence="1 2" key="1">
    <citation type="submission" date="2020-03" db="EMBL/GenBank/DDBJ databases">
        <title>Draft Genome Sequence of Cudoniella acicularis.</title>
        <authorList>
            <person name="Buettner E."/>
            <person name="Kellner H."/>
        </authorList>
    </citation>
    <scope>NUCLEOTIDE SEQUENCE [LARGE SCALE GENOMIC DNA]</scope>
    <source>
        <strain evidence="1 2">DSM 108380</strain>
    </source>
</reference>
<dbReference type="AlphaFoldDB" id="A0A8H4RW14"/>
<evidence type="ECO:0000313" key="1">
    <source>
        <dbReference type="EMBL" id="KAF4636483.1"/>
    </source>
</evidence>
<organism evidence="1 2">
    <name type="scientific">Cudoniella acicularis</name>
    <dbReference type="NCBI Taxonomy" id="354080"/>
    <lineage>
        <taxon>Eukaryota</taxon>
        <taxon>Fungi</taxon>
        <taxon>Dikarya</taxon>
        <taxon>Ascomycota</taxon>
        <taxon>Pezizomycotina</taxon>
        <taxon>Leotiomycetes</taxon>
        <taxon>Helotiales</taxon>
        <taxon>Tricladiaceae</taxon>
        <taxon>Cudoniella</taxon>
    </lineage>
</organism>
<protein>
    <submittedName>
        <fullName evidence="1">Uncharacterized protein</fullName>
    </submittedName>
</protein>
<proteinExistence type="predicted"/>
<sequence length="213" mass="24288">MPDGSDLDGKELLTLVRKGRSPFEGVWNVDNLIRKIEEKIDTKATNILYVSKGSNNYGLHLQLPNRAFSRKLPEAEFEAAVYRLLRSEPDMPVSKLLYYRIPVQHAGPRLSPPQDILGRQLFVFEKAEGENNTWRHLDIGQKANLLAQAARIRALLCNFNLSLEFATTWLRERLFEQKPKKFPIPVAPTRSFCNALIKSKIEATIKNIGDMIS</sequence>
<gene>
    <name evidence="1" type="ORF">G7Y89_g1591</name>
</gene>
<dbReference type="Proteomes" id="UP000566819">
    <property type="component" value="Unassembled WGS sequence"/>
</dbReference>
<comment type="caution">
    <text evidence="1">The sequence shown here is derived from an EMBL/GenBank/DDBJ whole genome shotgun (WGS) entry which is preliminary data.</text>
</comment>
<dbReference type="OrthoDB" id="3554464at2759"/>
<keyword evidence="2" id="KW-1185">Reference proteome</keyword>